<accession>A0A5J4J565</accession>
<feature type="transmembrane region" description="Helical" evidence="1">
    <location>
        <begin position="12"/>
        <end position="30"/>
    </location>
</feature>
<evidence type="ECO:0000313" key="2">
    <source>
        <dbReference type="EMBL" id="GER61030.1"/>
    </source>
</evidence>
<keyword evidence="1" id="KW-0472">Membrane</keyword>
<keyword evidence="1" id="KW-1133">Transmembrane helix</keyword>
<keyword evidence="3" id="KW-1185">Reference proteome</keyword>
<protein>
    <submittedName>
        <fullName evidence="2">Uncharacterized protein</fullName>
    </submittedName>
</protein>
<keyword evidence="1" id="KW-0812">Transmembrane</keyword>
<evidence type="ECO:0000256" key="1">
    <source>
        <dbReference type="SAM" id="Phobius"/>
    </source>
</evidence>
<dbReference type="Proteomes" id="UP000326509">
    <property type="component" value="Unassembled WGS sequence"/>
</dbReference>
<name>A0A5J4J565_9FLAO</name>
<proteinExistence type="predicted"/>
<feature type="transmembrane region" description="Helical" evidence="1">
    <location>
        <begin position="50"/>
        <end position="76"/>
    </location>
</feature>
<evidence type="ECO:0000313" key="3">
    <source>
        <dbReference type="Proteomes" id="UP000326509"/>
    </source>
</evidence>
<dbReference type="AlphaFoldDB" id="A0A5J4J565"/>
<organism evidence="2 3">
    <name type="scientific">Patiriisocius marinus</name>
    <dbReference type="NCBI Taxonomy" id="1397112"/>
    <lineage>
        <taxon>Bacteria</taxon>
        <taxon>Pseudomonadati</taxon>
        <taxon>Bacteroidota</taxon>
        <taxon>Flavobacteriia</taxon>
        <taxon>Flavobacteriales</taxon>
        <taxon>Flavobacteriaceae</taxon>
        <taxon>Patiriisocius</taxon>
    </lineage>
</organism>
<gene>
    <name evidence="2" type="ORF">ULMA_31380</name>
</gene>
<comment type="caution">
    <text evidence="2">The sequence shown here is derived from an EMBL/GenBank/DDBJ whole genome shotgun (WGS) entry which is preliminary data.</text>
</comment>
<dbReference type="OrthoDB" id="1447810at2"/>
<dbReference type="EMBL" id="BKCG01000015">
    <property type="protein sequence ID" value="GER61030.1"/>
    <property type="molecule type" value="Genomic_DNA"/>
</dbReference>
<dbReference type="RefSeq" id="WP_151675458.1">
    <property type="nucleotide sequence ID" value="NZ_BKCG01000015.1"/>
</dbReference>
<feature type="transmembrane region" description="Helical" evidence="1">
    <location>
        <begin position="88"/>
        <end position="109"/>
    </location>
</feature>
<reference evidence="2 3" key="1">
    <citation type="submission" date="2019-08" db="EMBL/GenBank/DDBJ databases">
        <title>Draft genome sequence of Ulvibacter marinus type strain NBRC 109484.</title>
        <authorList>
            <person name="Kawano K."/>
            <person name="Ushijima N."/>
            <person name="Kihara M."/>
            <person name="Itoh H."/>
        </authorList>
    </citation>
    <scope>NUCLEOTIDE SEQUENCE [LARGE SCALE GENOMIC DNA]</scope>
    <source>
        <strain evidence="2 3">NBRC 109484</strain>
    </source>
</reference>
<sequence length="111" mass="12466">MDKTLKQNKIKWTNGMAIASFCLVVLVFVIDNLKEPLLGLKDGYAPHNFGLNIFIIGPSMLLSFILSVIVVVRIIKYWKLWPNQKKKLVILGLALPAIIVYANLLIVIFSA</sequence>